<feature type="transmembrane region" description="Helical" evidence="14">
    <location>
        <begin position="111"/>
        <end position="133"/>
    </location>
</feature>
<keyword evidence="4 12" id="KW-0812">Transmembrane</keyword>
<dbReference type="PROSITE" id="PS00237">
    <property type="entry name" value="G_PROTEIN_RECEP_F1_1"/>
    <property type="match status" value="1"/>
</dbReference>
<evidence type="ECO:0000256" key="12">
    <source>
        <dbReference type="RuleBase" id="RU000688"/>
    </source>
</evidence>
<protein>
    <recommendedName>
        <fullName evidence="15">G-protein coupled receptors family 1 profile domain-containing protein</fullName>
    </recommendedName>
</protein>
<evidence type="ECO:0000313" key="17">
    <source>
        <dbReference type="Proteomes" id="UP000075880"/>
    </source>
</evidence>
<evidence type="ECO:0000256" key="9">
    <source>
        <dbReference type="ARBA" id="ARBA00023170"/>
    </source>
</evidence>
<feature type="transmembrane region" description="Helical" evidence="14">
    <location>
        <begin position="364"/>
        <end position="387"/>
    </location>
</feature>
<evidence type="ECO:0000256" key="1">
    <source>
        <dbReference type="ARBA" id="ARBA00004651"/>
    </source>
</evidence>
<keyword evidence="3" id="KW-1003">Cell membrane</keyword>
<dbReference type="InterPro" id="IPR005390">
    <property type="entry name" value="NeuromedU_rcpt"/>
</dbReference>
<feature type="transmembrane region" description="Helical" evidence="14">
    <location>
        <begin position="183"/>
        <end position="204"/>
    </location>
</feature>
<name>A0AAG5CP46_ANOAO</name>
<dbReference type="SMART" id="SM01381">
    <property type="entry name" value="7TM_GPCR_Srsx"/>
    <property type="match status" value="1"/>
</dbReference>
<feature type="compositionally biased region" description="Polar residues" evidence="13">
    <location>
        <begin position="628"/>
        <end position="641"/>
    </location>
</feature>
<dbReference type="PANTHER" id="PTHR24243:SF232">
    <property type="entry name" value="PYROKININ 2 RECEPTOR 1-RELATED"/>
    <property type="match status" value="1"/>
</dbReference>
<keyword evidence="11 12" id="KW-0807">Transducer</keyword>
<dbReference type="Proteomes" id="UP000075880">
    <property type="component" value="Unassembled WGS sequence"/>
</dbReference>
<keyword evidence="9 12" id="KW-0675">Receptor</keyword>
<proteinExistence type="inferred from homology"/>
<evidence type="ECO:0000256" key="4">
    <source>
        <dbReference type="ARBA" id="ARBA00022692"/>
    </source>
</evidence>
<evidence type="ECO:0000259" key="15">
    <source>
        <dbReference type="PROSITE" id="PS50262"/>
    </source>
</evidence>
<keyword evidence="5 14" id="KW-1133">Transmembrane helix</keyword>
<comment type="similarity">
    <text evidence="2 12">Belongs to the G-protein coupled receptor 1 family.</text>
</comment>
<keyword evidence="8" id="KW-1015">Disulfide bond</keyword>
<dbReference type="CDD" id="cd15134">
    <property type="entry name" value="7tmA_capaR"/>
    <property type="match status" value="1"/>
</dbReference>
<evidence type="ECO:0000313" key="16">
    <source>
        <dbReference type="EnsemblMetazoa" id="ENSAATROPP000358"/>
    </source>
</evidence>
<feature type="region of interest" description="Disordered" evidence="13">
    <location>
        <begin position="592"/>
        <end position="651"/>
    </location>
</feature>
<feature type="transmembrane region" description="Helical" evidence="14">
    <location>
        <begin position="324"/>
        <end position="344"/>
    </location>
</feature>
<accession>A0AAG5CP46</accession>
<evidence type="ECO:0000256" key="7">
    <source>
        <dbReference type="ARBA" id="ARBA00023136"/>
    </source>
</evidence>
<evidence type="ECO:0000256" key="13">
    <source>
        <dbReference type="SAM" id="MobiDB-lite"/>
    </source>
</evidence>
<dbReference type="InterPro" id="IPR017452">
    <property type="entry name" value="GPCR_Rhodpsn_7TM"/>
</dbReference>
<feature type="transmembrane region" description="Helical" evidence="14">
    <location>
        <begin position="265"/>
        <end position="291"/>
    </location>
</feature>
<sequence>MEERGKSGGNLLAAIAGNTTDGERRLKLLYASVRNGIAATLHNGSGNAASALLLPALAQQQSQHPSQHHQQYQPQYLQFANDSITGGEDDGGLESGGYNTSPDPCIVLPLTIFYCFIFVTGIIGNLSICIVIAKNKSMHTATNYYLFNLAVSDFLLLMFGMPLELYGTWKPFAYPFNQIACIINGLLSETAANATVLTITSFTVERYIAICHPFRSHTMSKLSRAIKFVIAIWLVAFGLATPQALQFGIVETNTSRLCTIKDQHFVHAFEVSSFLFFVGPMTLIAVLYVLIGIKLRKSKLLQGVKRASSDYTTPPRGISAQTRVIRMLVAVVATFFICWAPFHAQRLMAVYGAFTNMDSIYFDQVYTALNYISGVLYFLSTCINPLLYNIMSHKFRDASKHTLKVSCCGGRRCQSDGAHHTYSAVSRYGVTGGGSFKLNSNNMTCIGGTITPFVGPGATTANCALLGVSSVGPPGTPGARSHGLCHQETNMSLLSGESRCHRTVPSYALVRGSCTRATDSSCVSITSTHSTTGTNVSSTNGTKPYRSANGTAIRHGACTGHSATDGGPSTGRLSTIAEKLRRGTKKVLALSKSPVGTPCKSTTPVALDGDGAEVSERRRKAYRKRQSCDSVDTDTISNSSLKEFDEDEFSS</sequence>
<evidence type="ECO:0000256" key="11">
    <source>
        <dbReference type="ARBA" id="ARBA00023224"/>
    </source>
</evidence>
<organism evidence="16 17">
    <name type="scientific">Anopheles atroparvus</name>
    <name type="common">European mosquito</name>
    <dbReference type="NCBI Taxonomy" id="41427"/>
    <lineage>
        <taxon>Eukaryota</taxon>
        <taxon>Metazoa</taxon>
        <taxon>Ecdysozoa</taxon>
        <taxon>Arthropoda</taxon>
        <taxon>Hexapoda</taxon>
        <taxon>Insecta</taxon>
        <taxon>Pterygota</taxon>
        <taxon>Neoptera</taxon>
        <taxon>Endopterygota</taxon>
        <taxon>Diptera</taxon>
        <taxon>Nematocera</taxon>
        <taxon>Culicoidea</taxon>
        <taxon>Culicidae</taxon>
        <taxon>Anophelinae</taxon>
        <taxon>Anopheles</taxon>
    </lineage>
</organism>
<evidence type="ECO:0000256" key="6">
    <source>
        <dbReference type="ARBA" id="ARBA00023040"/>
    </source>
</evidence>
<dbReference type="InterPro" id="IPR000276">
    <property type="entry name" value="GPCR_Rhodpsn"/>
</dbReference>
<feature type="transmembrane region" description="Helical" evidence="14">
    <location>
        <begin position="145"/>
        <end position="163"/>
    </location>
</feature>
<keyword evidence="17" id="KW-1185">Reference proteome</keyword>
<feature type="transmembrane region" description="Helical" evidence="14">
    <location>
        <begin position="225"/>
        <end position="245"/>
    </location>
</feature>
<evidence type="ECO:0000256" key="5">
    <source>
        <dbReference type="ARBA" id="ARBA00022989"/>
    </source>
</evidence>
<comment type="subcellular location">
    <subcellularLocation>
        <location evidence="1">Cell membrane</location>
        <topology evidence="1">Multi-pass membrane protein</topology>
    </subcellularLocation>
</comment>
<dbReference type="SUPFAM" id="SSF81321">
    <property type="entry name" value="Family A G protein-coupled receptor-like"/>
    <property type="match status" value="1"/>
</dbReference>
<dbReference type="EnsemblMetazoa" id="ENSAATROPT000376">
    <property type="protein sequence ID" value="ENSAATROPP000358"/>
    <property type="gene ID" value="ENSAATROPG000308"/>
</dbReference>
<feature type="domain" description="G-protein coupled receptors family 1 profile" evidence="15">
    <location>
        <begin position="124"/>
        <end position="388"/>
    </location>
</feature>
<evidence type="ECO:0000256" key="10">
    <source>
        <dbReference type="ARBA" id="ARBA00023180"/>
    </source>
</evidence>
<dbReference type="AlphaFoldDB" id="A0AAG5CP46"/>
<dbReference type="GO" id="GO:0005886">
    <property type="term" value="C:plasma membrane"/>
    <property type="evidence" value="ECO:0007669"/>
    <property type="project" value="UniProtKB-SubCell"/>
</dbReference>
<reference evidence="16" key="1">
    <citation type="submission" date="2024-04" db="UniProtKB">
        <authorList>
            <consortium name="EnsemblMetazoa"/>
        </authorList>
    </citation>
    <scope>IDENTIFICATION</scope>
    <source>
        <strain evidence="16">EBRO</strain>
    </source>
</reference>
<keyword evidence="6 12" id="KW-0297">G-protein coupled receptor</keyword>
<evidence type="ECO:0000256" key="3">
    <source>
        <dbReference type="ARBA" id="ARBA00022475"/>
    </source>
</evidence>
<dbReference type="Gene3D" id="1.20.1070.10">
    <property type="entry name" value="Rhodopsin 7-helix transmembrane proteins"/>
    <property type="match status" value="1"/>
</dbReference>
<evidence type="ECO:0000256" key="14">
    <source>
        <dbReference type="SAM" id="Phobius"/>
    </source>
</evidence>
<evidence type="ECO:0000256" key="8">
    <source>
        <dbReference type="ARBA" id="ARBA00023157"/>
    </source>
</evidence>
<dbReference type="PRINTS" id="PR00237">
    <property type="entry name" value="GPCRRHODOPSN"/>
</dbReference>
<dbReference type="GO" id="GO:0001607">
    <property type="term" value="F:neuromedin U receptor activity"/>
    <property type="evidence" value="ECO:0007669"/>
    <property type="project" value="InterPro"/>
</dbReference>
<dbReference type="PRINTS" id="PR01565">
    <property type="entry name" value="NEUROMEDINUR"/>
</dbReference>
<keyword evidence="7 14" id="KW-0472">Membrane</keyword>
<keyword evidence="10" id="KW-0325">Glycoprotein</keyword>
<evidence type="ECO:0000256" key="2">
    <source>
        <dbReference type="ARBA" id="ARBA00010663"/>
    </source>
</evidence>
<dbReference type="PROSITE" id="PS50262">
    <property type="entry name" value="G_PROTEIN_RECEP_F1_2"/>
    <property type="match status" value="1"/>
</dbReference>
<dbReference type="Pfam" id="PF00001">
    <property type="entry name" value="7tm_1"/>
    <property type="match status" value="1"/>
</dbReference>
<dbReference type="PANTHER" id="PTHR24243">
    <property type="entry name" value="G-PROTEIN COUPLED RECEPTOR"/>
    <property type="match status" value="1"/>
</dbReference>